<evidence type="ECO:0008006" key="6">
    <source>
        <dbReference type="Google" id="ProtNLM"/>
    </source>
</evidence>
<evidence type="ECO:0000256" key="1">
    <source>
        <dbReference type="SAM" id="MobiDB-lite"/>
    </source>
</evidence>
<evidence type="ECO:0000313" key="2">
    <source>
        <dbReference type="EMBL" id="PNH34941.1"/>
    </source>
</evidence>
<evidence type="ECO:0000313" key="5">
    <source>
        <dbReference type="Proteomes" id="UP000288725"/>
    </source>
</evidence>
<accession>A0A2J8DAI0</accession>
<gene>
    <name evidence="2" type="ORF">BJF96_g1776</name>
    <name evidence="3" type="ORF">VDGE_21263</name>
</gene>
<dbReference type="EMBL" id="RSDZ01000050">
    <property type="protein sequence ID" value="RXG46513.1"/>
    <property type="molecule type" value="Genomic_DNA"/>
</dbReference>
<name>A0A2J8DAI0_VERDA</name>
<reference evidence="3 5" key="2">
    <citation type="submission" date="2018-12" db="EMBL/GenBank/DDBJ databases">
        <title>Genome of Verticillium dahliae isolate Getta Getta.</title>
        <authorList>
            <person name="Gardiner D.M."/>
        </authorList>
    </citation>
    <scope>NUCLEOTIDE SEQUENCE [LARGE SCALE GENOMIC DNA]</scope>
    <source>
        <strain evidence="3 5">Getta Getta</strain>
    </source>
</reference>
<dbReference type="Proteomes" id="UP000236305">
    <property type="component" value="Unassembled WGS sequence"/>
</dbReference>
<dbReference type="AlphaFoldDB" id="A0A2J8DAI0"/>
<reference evidence="2 4" key="1">
    <citation type="submission" date="2017-12" db="EMBL/GenBank/DDBJ databases">
        <title>Comparative genomics yields insights into virulence evolution of Verticillium dahliae.</title>
        <authorList>
            <person name="Fan R."/>
            <person name="Armitage A.D."/>
            <person name="Cascant-Lopez E."/>
            <person name="Sobczyk M."/>
            <person name="Cockerton H.M."/>
            <person name="Harrison R.J."/>
        </authorList>
    </citation>
    <scope>NUCLEOTIDE SEQUENCE [LARGE SCALE GENOMIC DNA]</scope>
    <source>
        <strain evidence="2 4">12008</strain>
    </source>
</reference>
<evidence type="ECO:0000313" key="3">
    <source>
        <dbReference type="EMBL" id="RXG46513.1"/>
    </source>
</evidence>
<feature type="region of interest" description="Disordered" evidence="1">
    <location>
        <begin position="1"/>
        <end position="22"/>
    </location>
</feature>
<dbReference type="Proteomes" id="UP000288725">
    <property type="component" value="Unassembled WGS sequence"/>
</dbReference>
<dbReference type="EMBL" id="MPSH01000004">
    <property type="protein sequence ID" value="PNH34941.1"/>
    <property type="molecule type" value="Genomic_DNA"/>
</dbReference>
<protein>
    <recommendedName>
        <fullName evidence="6">Cysteine-rich transmembrane CYSTM domain-containing protein</fullName>
    </recommendedName>
</protein>
<comment type="caution">
    <text evidence="3">The sequence shown here is derived from an EMBL/GenBank/DDBJ whole genome shotgun (WGS) entry which is preliminary data.</text>
</comment>
<sequence length="74" mass="7876">MSFEKNPVLAPPEPALLSPQPRLAQPRPIAPMSYAPSSEEQALALRGGRRGDCSAICCGMCAGFCCFQCLDCLC</sequence>
<evidence type="ECO:0000313" key="4">
    <source>
        <dbReference type="Proteomes" id="UP000236305"/>
    </source>
</evidence>
<organism evidence="3 5">
    <name type="scientific">Verticillium dahliae</name>
    <name type="common">Verticillium wilt</name>
    <dbReference type="NCBI Taxonomy" id="27337"/>
    <lineage>
        <taxon>Eukaryota</taxon>
        <taxon>Fungi</taxon>
        <taxon>Dikarya</taxon>
        <taxon>Ascomycota</taxon>
        <taxon>Pezizomycotina</taxon>
        <taxon>Sordariomycetes</taxon>
        <taxon>Hypocreomycetidae</taxon>
        <taxon>Glomerellales</taxon>
        <taxon>Plectosphaerellaceae</taxon>
        <taxon>Verticillium</taxon>
    </lineage>
</organism>
<proteinExistence type="predicted"/>